<proteinExistence type="predicted"/>
<feature type="region of interest" description="Disordered" evidence="1">
    <location>
        <begin position="1"/>
        <end position="53"/>
    </location>
</feature>
<name>A0A660KY06_9ROSI</name>
<evidence type="ECO:0000313" key="3">
    <source>
        <dbReference type="Proteomes" id="UP000327013"/>
    </source>
</evidence>
<dbReference type="EMBL" id="CM017324">
    <property type="protein sequence ID" value="KAE8038886.1"/>
    <property type="molecule type" value="Genomic_DNA"/>
</dbReference>
<protein>
    <submittedName>
        <fullName evidence="2">Uncharacterized protein</fullName>
    </submittedName>
</protein>
<organism evidence="2 3">
    <name type="scientific">Carpinus fangiana</name>
    <dbReference type="NCBI Taxonomy" id="176857"/>
    <lineage>
        <taxon>Eukaryota</taxon>
        <taxon>Viridiplantae</taxon>
        <taxon>Streptophyta</taxon>
        <taxon>Embryophyta</taxon>
        <taxon>Tracheophyta</taxon>
        <taxon>Spermatophyta</taxon>
        <taxon>Magnoliopsida</taxon>
        <taxon>eudicotyledons</taxon>
        <taxon>Gunneridae</taxon>
        <taxon>Pentapetalae</taxon>
        <taxon>rosids</taxon>
        <taxon>fabids</taxon>
        <taxon>Fagales</taxon>
        <taxon>Betulaceae</taxon>
        <taxon>Carpinus</taxon>
    </lineage>
</organism>
<evidence type="ECO:0000256" key="1">
    <source>
        <dbReference type="SAM" id="MobiDB-lite"/>
    </source>
</evidence>
<evidence type="ECO:0000313" key="2">
    <source>
        <dbReference type="EMBL" id="KAE8038886.1"/>
    </source>
</evidence>
<dbReference type="Proteomes" id="UP000327013">
    <property type="component" value="Chromosome 4"/>
</dbReference>
<keyword evidence="3" id="KW-1185">Reference proteome</keyword>
<dbReference type="AlphaFoldDB" id="A0A660KY06"/>
<accession>A0A660KY06</accession>
<reference evidence="2 3" key="1">
    <citation type="submission" date="2019-06" db="EMBL/GenBank/DDBJ databases">
        <title>A chromosomal-level reference genome of Carpinus fangiana (Coryloideae, Betulaceae).</title>
        <authorList>
            <person name="Yang X."/>
            <person name="Wang Z."/>
            <person name="Zhang L."/>
            <person name="Hao G."/>
            <person name="Liu J."/>
            <person name="Yang Y."/>
        </authorList>
    </citation>
    <scope>NUCLEOTIDE SEQUENCE [LARGE SCALE GENOMIC DNA]</scope>
    <source>
        <strain evidence="2">Cfa_2016G</strain>
        <tissue evidence="2">Leaf</tissue>
    </source>
</reference>
<gene>
    <name evidence="2" type="ORF">FH972_011354</name>
</gene>
<sequence length="97" mass="10479">MSEPALSVLPLSPTVKTKLSPPPSDSLPQPSNATPVPPVSFPRRLPAPTAQPVEIGCYPRRPAGCHPRRPTHCPAYDPTDHHLLPRFDPHCGHGCLL</sequence>